<dbReference type="GO" id="GO:0032259">
    <property type="term" value="P:methylation"/>
    <property type="evidence" value="ECO:0007669"/>
    <property type="project" value="UniProtKB-KW"/>
</dbReference>
<organism evidence="1">
    <name type="scientific">Ureibacillus thermosphaericus</name>
    <dbReference type="NCBI Taxonomy" id="51173"/>
    <lineage>
        <taxon>Bacteria</taxon>
        <taxon>Bacillati</taxon>
        <taxon>Bacillota</taxon>
        <taxon>Bacilli</taxon>
        <taxon>Bacillales</taxon>
        <taxon>Caryophanaceae</taxon>
        <taxon>Ureibacillus</taxon>
    </lineage>
</organism>
<dbReference type="REBASE" id="10541">
    <property type="entry name" value="BtsCI"/>
</dbReference>
<dbReference type="GO" id="GO:0008168">
    <property type="term" value="F:methyltransferase activity"/>
    <property type="evidence" value="ECO:0007669"/>
    <property type="project" value="UniProtKB-KW"/>
</dbReference>
<keyword evidence="1" id="KW-0489">Methyltransferase</keyword>
<evidence type="ECO:0000313" key="1">
    <source>
        <dbReference type="EMBL" id="ACZ62642.1"/>
    </source>
</evidence>
<dbReference type="EMBL" id="GQ449683">
    <property type="protein sequence ID" value="ACZ62642.1"/>
    <property type="molecule type" value="Genomic_DNA"/>
</dbReference>
<dbReference type="AlphaFoldDB" id="D2IX37"/>
<name>D2IX37_URETH</name>
<proteinExistence type="predicted"/>
<reference evidence="1" key="1">
    <citation type="submission" date="2009-08" db="EMBL/GenBank/DDBJ databases">
        <authorList>
            <person name="Too P.H.M."/>
            <person name="Zhu Z."/>
            <person name="Chan S.H."/>
            <person name="Xu S.Y."/>
        </authorList>
    </citation>
    <scope>NUCLEOTIDE SEQUENCE</scope>
</reference>
<keyword evidence="1" id="KW-0808">Transferase</keyword>
<reference evidence="1" key="2">
    <citation type="journal article" date="2010" name="Nucleic Acids Res.">
        <title>Engineering Nt.BtsCI and Nb.BtsCI nicking enzymes and applications in generating long overhangs.</title>
        <authorList>
            <person name="Too P.H."/>
            <person name="Zhu Z."/>
            <person name="Chan S.H."/>
            <person name="Xu S.Y."/>
        </authorList>
    </citation>
    <scope>NUCLEOTIDE SEQUENCE</scope>
</reference>
<sequence length="465" mass="53367">MKRILYLLTEERPKINIIHQIINLEYKATLHFGAKIVPVMNEENKFTFIYHVKGIEVEGFDAVLIKIVSGHSSFVDYLVFDSNDLKPEKNTITLFDLDQYELDLSYYFGKGWIVRIPSPSDLPKYVVEETKTDDHESRNTNAYQRSSKFVFCELYYGKEVKKYMLYDISDGRTLSGTDTHNFGMRMLVTNNVNLVGVPNMYLPFTDIKEFINEKNRIADNGPSHNVPIRLKLDKEKNVIYISAKLDKGNGKNKNKISNDPNIGAVAIISATLRNLNWKGDIEIINHNLLPSSISSRSNGNKLLYIMKKLGVRFNNINVNWNNIKNNINYFFYNITSEKIVSIYYHLYVEDKLSNARVIFDNHAGCGKSYFRTLNNKIIPVGKEIPLPDLVIFDSDQNIVKVIEAEKAENVYNGVEQLSTFDKFIESYINKYYPGAAVECSVITWGKSSNPYVSFYLDKDGSAVFL</sequence>
<gene>
    <name evidence="1" type="primary">BtsCIR</name>
</gene>
<accession>D2IX37</accession>
<protein>
    <submittedName>
        <fullName evidence="1">BtsCIR methylase</fullName>
    </submittedName>
</protein>